<evidence type="ECO:0000313" key="3">
    <source>
        <dbReference type="Proteomes" id="UP001458880"/>
    </source>
</evidence>
<proteinExistence type="predicted"/>
<dbReference type="Proteomes" id="UP001458880">
    <property type="component" value="Unassembled WGS sequence"/>
</dbReference>
<protein>
    <submittedName>
        <fullName evidence="2">Uncharacterized protein</fullName>
    </submittedName>
</protein>
<keyword evidence="3" id="KW-1185">Reference proteome</keyword>
<reference evidence="2 3" key="1">
    <citation type="journal article" date="2024" name="BMC Genomics">
        <title>De novo assembly and annotation of Popillia japonica's genome with initial clues to its potential as an invasive pest.</title>
        <authorList>
            <person name="Cucini C."/>
            <person name="Boschi S."/>
            <person name="Funari R."/>
            <person name="Cardaioli E."/>
            <person name="Iannotti N."/>
            <person name="Marturano G."/>
            <person name="Paoli F."/>
            <person name="Bruttini M."/>
            <person name="Carapelli A."/>
            <person name="Frati F."/>
            <person name="Nardi F."/>
        </authorList>
    </citation>
    <scope>NUCLEOTIDE SEQUENCE [LARGE SCALE GENOMIC DNA]</scope>
    <source>
        <strain evidence="2">DMR45628</strain>
    </source>
</reference>
<gene>
    <name evidence="2" type="ORF">QE152_g12792</name>
</gene>
<evidence type="ECO:0000256" key="1">
    <source>
        <dbReference type="SAM" id="MobiDB-lite"/>
    </source>
</evidence>
<accession>A0AAW1LQV0</accession>
<feature type="compositionally biased region" description="Acidic residues" evidence="1">
    <location>
        <begin position="86"/>
        <end position="97"/>
    </location>
</feature>
<name>A0AAW1LQV0_POPJA</name>
<dbReference type="AlphaFoldDB" id="A0AAW1LQV0"/>
<sequence length="97" mass="10990">MIIRCTGAFSNSLCELGSEFRRLEKAKTIPRSVHIGDKDVEESLLRRLRECESDEAEEIGTANGDDISDNDKQNFPEEQSALDFENYSDTESDVNEE</sequence>
<evidence type="ECO:0000313" key="2">
    <source>
        <dbReference type="EMBL" id="KAK9736104.1"/>
    </source>
</evidence>
<dbReference type="EMBL" id="JASPKY010000118">
    <property type="protein sequence ID" value="KAK9736104.1"/>
    <property type="molecule type" value="Genomic_DNA"/>
</dbReference>
<feature type="region of interest" description="Disordered" evidence="1">
    <location>
        <begin position="52"/>
        <end position="97"/>
    </location>
</feature>
<organism evidence="2 3">
    <name type="scientific">Popillia japonica</name>
    <name type="common">Japanese beetle</name>
    <dbReference type="NCBI Taxonomy" id="7064"/>
    <lineage>
        <taxon>Eukaryota</taxon>
        <taxon>Metazoa</taxon>
        <taxon>Ecdysozoa</taxon>
        <taxon>Arthropoda</taxon>
        <taxon>Hexapoda</taxon>
        <taxon>Insecta</taxon>
        <taxon>Pterygota</taxon>
        <taxon>Neoptera</taxon>
        <taxon>Endopterygota</taxon>
        <taxon>Coleoptera</taxon>
        <taxon>Polyphaga</taxon>
        <taxon>Scarabaeiformia</taxon>
        <taxon>Scarabaeidae</taxon>
        <taxon>Rutelinae</taxon>
        <taxon>Popillia</taxon>
    </lineage>
</organism>
<comment type="caution">
    <text evidence="2">The sequence shown here is derived from an EMBL/GenBank/DDBJ whole genome shotgun (WGS) entry which is preliminary data.</text>
</comment>